<dbReference type="Proteomes" id="UP000789405">
    <property type="component" value="Unassembled WGS sequence"/>
</dbReference>
<dbReference type="EMBL" id="CAJVPY010017774">
    <property type="protein sequence ID" value="CAG8763648.1"/>
    <property type="molecule type" value="Genomic_DNA"/>
</dbReference>
<evidence type="ECO:0000313" key="3">
    <source>
        <dbReference type="Proteomes" id="UP000789405"/>
    </source>
</evidence>
<sequence>DLIFDFTRITNQTNLRRGIESQEKLNNNENNEDNDGENDDGNGSENNGENNGDDNGENNGEKEETENINENKNGLVFDNYYKEGEELSIIQDWD</sequence>
<feature type="compositionally biased region" description="Acidic residues" evidence="1">
    <location>
        <begin position="30"/>
        <end position="42"/>
    </location>
</feature>
<protein>
    <submittedName>
        <fullName evidence="2">9072_t:CDS:1</fullName>
    </submittedName>
</protein>
<dbReference type="AlphaFoldDB" id="A0A9N9NWN2"/>
<feature type="non-terminal residue" evidence="2">
    <location>
        <position position="1"/>
    </location>
</feature>
<organism evidence="2 3">
    <name type="scientific">Dentiscutata erythropus</name>
    <dbReference type="NCBI Taxonomy" id="1348616"/>
    <lineage>
        <taxon>Eukaryota</taxon>
        <taxon>Fungi</taxon>
        <taxon>Fungi incertae sedis</taxon>
        <taxon>Mucoromycota</taxon>
        <taxon>Glomeromycotina</taxon>
        <taxon>Glomeromycetes</taxon>
        <taxon>Diversisporales</taxon>
        <taxon>Gigasporaceae</taxon>
        <taxon>Dentiscutata</taxon>
    </lineage>
</organism>
<accession>A0A9N9NWN2</accession>
<name>A0A9N9NWN2_9GLOM</name>
<reference evidence="2" key="1">
    <citation type="submission" date="2021-06" db="EMBL/GenBank/DDBJ databases">
        <authorList>
            <person name="Kallberg Y."/>
            <person name="Tangrot J."/>
            <person name="Rosling A."/>
        </authorList>
    </citation>
    <scope>NUCLEOTIDE SEQUENCE</scope>
    <source>
        <strain evidence="2">MA453B</strain>
    </source>
</reference>
<gene>
    <name evidence="2" type="ORF">DERYTH_LOCUS18052</name>
</gene>
<comment type="caution">
    <text evidence="2">The sequence shown here is derived from an EMBL/GenBank/DDBJ whole genome shotgun (WGS) entry which is preliminary data.</text>
</comment>
<evidence type="ECO:0000256" key="1">
    <source>
        <dbReference type="SAM" id="MobiDB-lite"/>
    </source>
</evidence>
<proteinExistence type="predicted"/>
<feature type="region of interest" description="Disordered" evidence="1">
    <location>
        <begin position="17"/>
        <end position="75"/>
    </location>
</feature>
<evidence type="ECO:0000313" key="2">
    <source>
        <dbReference type="EMBL" id="CAG8763648.1"/>
    </source>
</evidence>
<keyword evidence="3" id="KW-1185">Reference proteome</keyword>